<dbReference type="CDD" id="cd06579">
    <property type="entry name" value="TM_PBP1_transp_AraH_like"/>
    <property type="match status" value="1"/>
</dbReference>
<keyword evidence="2" id="KW-1003">Cell membrane</keyword>
<feature type="transmembrane region" description="Helical" evidence="7">
    <location>
        <begin position="190"/>
        <end position="211"/>
    </location>
</feature>
<feature type="transmembrane region" description="Helical" evidence="7">
    <location>
        <begin position="95"/>
        <end position="116"/>
    </location>
</feature>
<dbReference type="PANTHER" id="PTHR32196">
    <property type="entry name" value="ABC TRANSPORTER PERMEASE PROTEIN YPHD-RELATED-RELATED"/>
    <property type="match status" value="1"/>
</dbReference>
<dbReference type="Proteomes" id="UP000270299">
    <property type="component" value="Unassembled WGS sequence"/>
</dbReference>
<dbReference type="GO" id="GO:0022857">
    <property type="term" value="F:transmembrane transporter activity"/>
    <property type="evidence" value="ECO:0007669"/>
    <property type="project" value="InterPro"/>
</dbReference>
<dbReference type="PANTHER" id="PTHR32196:SF72">
    <property type="entry name" value="RIBOSE IMPORT PERMEASE PROTEIN RBSC"/>
    <property type="match status" value="1"/>
</dbReference>
<feature type="transmembrane region" description="Helical" evidence="7">
    <location>
        <begin position="241"/>
        <end position="260"/>
    </location>
</feature>
<feature type="transmembrane region" description="Helical" evidence="7">
    <location>
        <begin position="39"/>
        <end position="58"/>
    </location>
</feature>
<evidence type="ECO:0000256" key="7">
    <source>
        <dbReference type="SAM" id="Phobius"/>
    </source>
</evidence>
<evidence type="ECO:0000313" key="9">
    <source>
        <dbReference type="Proteomes" id="UP000270299"/>
    </source>
</evidence>
<comment type="subcellular location">
    <subcellularLocation>
        <location evidence="1">Cell membrane</location>
        <topology evidence="1">Multi-pass membrane protein</topology>
    </subcellularLocation>
</comment>
<evidence type="ECO:0000256" key="4">
    <source>
        <dbReference type="ARBA" id="ARBA00022989"/>
    </source>
</evidence>
<evidence type="ECO:0000256" key="5">
    <source>
        <dbReference type="ARBA" id="ARBA00023136"/>
    </source>
</evidence>
<feature type="transmembrane region" description="Helical" evidence="7">
    <location>
        <begin position="296"/>
        <end position="314"/>
    </location>
</feature>
<feature type="transmembrane region" description="Helical" evidence="7">
    <location>
        <begin position="320"/>
        <end position="337"/>
    </location>
</feature>
<evidence type="ECO:0000256" key="1">
    <source>
        <dbReference type="ARBA" id="ARBA00004651"/>
    </source>
</evidence>
<keyword evidence="3 7" id="KW-0812">Transmembrane</keyword>
<feature type="transmembrane region" description="Helical" evidence="7">
    <location>
        <begin position="70"/>
        <end position="88"/>
    </location>
</feature>
<name>A0A3L6ZTA8_9MICO</name>
<dbReference type="OrthoDB" id="9808136at2"/>
<gene>
    <name evidence="8" type="ORF">D9V29_10880</name>
</gene>
<sequence length="351" mass="36327">MSEQKTTILTDAEPLPGASQQSDRPSALKRFLGGSAGRNLGLVIALLVLIIIGTVTAGDRFADINNVLTIIRYASIVGVISIGMTFVITTGGIDLSVGSVMGLATVVASLSAVQLASAQFSWLLMIVIALLVGAAAGFVNGMIIAYGRVVAFMATLAMLVGARGLAELISGRRTQIVANNEFLDIVRANVLGVPVLIWIFAVVAIAGWFLLNRTTFGRRTVAIGGNAEASRLAGINVKRHLVYVYTLSGLTAGIAAVMMLGRTTAGTSTHGTLVELDVIAAVVVGGTLLSGGRGTIVGTVLGVLIFATLINVFTQNNLDTSVQAIAKGLIIVVAVLLQQRFATRGPSSGRK</sequence>
<dbReference type="EMBL" id="RCUV01000011">
    <property type="protein sequence ID" value="RLP70282.1"/>
    <property type="molecule type" value="Genomic_DNA"/>
</dbReference>
<dbReference type="GO" id="GO:0005886">
    <property type="term" value="C:plasma membrane"/>
    <property type="evidence" value="ECO:0007669"/>
    <property type="project" value="UniProtKB-SubCell"/>
</dbReference>
<keyword evidence="5 7" id="KW-0472">Membrane</keyword>
<evidence type="ECO:0000256" key="3">
    <source>
        <dbReference type="ARBA" id="ARBA00022692"/>
    </source>
</evidence>
<feature type="transmembrane region" description="Helical" evidence="7">
    <location>
        <begin position="122"/>
        <end position="143"/>
    </location>
</feature>
<evidence type="ECO:0000313" key="8">
    <source>
        <dbReference type="EMBL" id="RLP70282.1"/>
    </source>
</evidence>
<protein>
    <submittedName>
        <fullName evidence="8">ABC transporter permease</fullName>
    </submittedName>
</protein>
<evidence type="ECO:0000256" key="6">
    <source>
        <dbReference type="SAM" id="MobiDB-lite"/>
    </source>
</evidence>
<feature type="transmembrane region" description="Helical" evidence="7">
    <location>
        <begin position="150"/>
        <end position="170"/>
    </location>
</feature>
<dbReference type="Pfam" id="PF02653">
    <property type="entry name" value="BPD_transp_2"/>
    <property type="match status" value="1"/>
</dbReference>
<keyword evidence="4 7" id="KW-1133">Transmembrane helix</keyword>
<evidence type="ECO:0000256" key="2">
    <source>
        <dbReference type="ARBA" id="ARBA00022475"/>
    </source>
</evidence>
<dbReference type="RefSeq" id="WP_121673343.1">
    <property type="nucleotide sequence ID" value="NZ_BMXM01000007.1"/>
</dbReference>
<reference evidence="8 9" key="1">
    <citation type="submission" date="2018-10" db="EMBL/GenBank/DDBJ databases">
        <authorList>
            <person name="Li J."/>
        </authorList>
    </citation>
    <scope>NUCLEOTIDE SEQUENCE [LARGE SCALE GENOMIC DNA]</scope>
    <source>
        <strain evidence="8 9">CCTCC AB209002</strain>
    </source>
</reference>
<keyword evidence="9" id="KW-1185">Reference proteome</keyword>
<organism evidence="8 9">
    <name type="scientific">Mycetocola manganoxydans</name>
    <dbReference type="NCBI Taxonomy" id="699879"/>
    <lineage>
        <taxon>Bacteria</taxon>
        <taxon>Bacillati</taxon>
        <taxon>Actinomycetota</taxon>
        <taxon>Actinomycetes</taxon>
        <taxon>Micrococcales</taxon>
        <taxon>Microbacteriaceae</taxon>
        <taxon>Mycetocola</taxon>
    </lineage>
</organism>
<dbReference type="InterPro" id="IPR001851">
    <property type="entry name" value="ABC_transp_permease"/>
</dbReference>
<dbReference type="AlphaFoldDB" id="A0A3L6ZTA8"/>
<feature type="region of interest" description="Disordered" evidence="6">
    <location>
        <begin position="1"/>
        <end position="24"/>
    </location>
</feature>
<comment type="caution">
    <text evidence="8">The sequence shown here is derived from an EMBL/GenBank/DDBJ whole genome shotgun (WGS) entry which is preliminary data.</text>
</comment>
<accession>A0A3L6ZTA8</accession>
<proteinExistence type="predicted"/>